<evidence type="ECO:0000256" key="1">
    <source>
        <dbReference type="ARBA" id="ARBA00023268"/>
    </source>
</evidence>
<organism evidence="3 4">
    <name type="scientific">Tanacetum coccineum</name>
    <dbReference type="NCBI Taxonomy" id="301880"/>
    <lineage>
        <taxon>Eukaryota</taxon>
        <taxon>Viridiplantae</taxon>
        <taxon>Streptophyta</taxon>
        <taxon>Embryophyta</taxon>
        <taxon>Tracheophyta</taxon>
        <taxon>Spermatophyta</taxon>
        <taxon>Magnoliopsida</taxon>
        <taxon>eudicotyledons</taxon>
        <taxon>Gunneridae</taxon>
        <taxon>Pentapetalae</taxon>
        <taxon>asterids</taxon>
        <taxon>campanulids</taxon>
        <taxon>Asterales</taxon>
        <taxon>Asteraceae</taxon>
        <taxon>Asteroideae</taxon>
        <taxon>Anthemideae</taxon>
        <taxon>Anthemidinae</taxon>
        <taxon>Tanacetum</taxon>
    </lineage>
</organism>
<dbReference type="Proteomes" id="UP001151760">
    <property type="component" value="Unassembled WGS sequence"/>
</dbReference>
<dbReference type="Gene3D" id="3.30.70.270">
    <property type="match status" value="2"/>
</dbReference>
<evidence type="ECO:0000313" key="4">
    <source>
        <dbReference type="Proteomes" id="UP001151760"/>
    </source>
</evidence>
<protein>
    <submittedName>
        <fullName evidence="3">Nucleotidyltransferase, ribonuclease H</fullName>
    </submittedName>
</protein>
<dbReference type="SUPFAM" id="SSF56672">
    <property type="entry name" value="DNA/RNA polymerases"/>
    <property type="match status" value="1"/>
</dbReference>
<keyword evidence="4" id="KW-1185">Reference proteome</keyword>
<dbReference type="EMBL" id="BQNB010015746">
    <property type="protein sequence ID" value="GJT43631.1"/>
    <property type="molecule type" value="Genomic_DNA"/>
</dbReference>
<name>A0ABQ5DWN6_9ASTR</name>
<dbReference type="InterPro" id="IPR050951">
    <property type="entry name" value="Retrovirus_Pol_polyprotein"/>
</dbReference>
<evidence type="ECO:0000259" key="2">
    <source>
        <dbReference type="Pfam" id="PF17919"/>
    </source>
</evidence>
<keyword evidence="1" id="KW-0511">Multifunctional enzyme</keyword>
<dbReference type="InterPro" id="IPR043502">
    <property type="entry name" value="DNA/RNA_pol_sf"/>
</dbReference>
<reference evidence="3" key="1">
    <citation type="journal article" date="2022" name="Int. J. Mol. Sci.">
        <title>Draft Genome of Tanacetum Coccineum: Genomic Comparison of Closely Related Tanacetum-Family Plants.</title>
        <authorList>
            <person name="Yamashiro T."/>
            <person name="Shiraishi A."/>
            <person name="Nakayama K."/>
            <person name="Satake H."/>
        </authorList>
    </citation>
    <scope>NUCLEOTIDE SEQUENCE</scope>
</reference>
<dbReference type="InterPro" id="IPR043128">
    <property type="entry name" value="Rev_trsase/Diguanyl_cyclase"/>
</dbReference>
<dbReference type="Pfam" id="PF17919">
    <property type="entry name" value="RT_RNaseH_2"/>
    <property type="match status" value="1"/>
</dbReference>
<reference evidence="3" key="2">
    <citation type="submission" date="2022-01" db="EMBL/GenBank/DDBJ databases">
        <authorList>
            <person name="Yamashiro T."/>
            <person name="Shiraishi A."/>
            <person name="Satake H."/>
            <person name="Nakayama K."/>
        </authorList>
    </citation>
    <scope>NUCLEOTIDE SEQUENCE</scope>
</reference>
<dbReference type="PANTHER" id="PTHR37984:SF5">
    <property type="entry name" value="PROTEIN NYNRIN-LIKE"/>
    <property type="match status" value="1"/>
</dbReference>
<dbReference type="PANTHER" id="PTHR37984">
    <property type="entry name" value="PROTEIN CBG26694"/>
    <property type="match status" value="1"/>
</dbReference>
<proteinExistence type="predicted"/>
<dbReference type="InterPro" id="IPR041577">
    <property type="entry name" value="RT_RNaseH_2"/>
</dbReference>
<evidence type="ECO:0000313" key="3">
    <source>
        <dbReference type="EMBL" id="GJT43631.1"/>
    </source>
</evidence>
<dbReference type="Gene3D" id="3.10.10.10">
    <property type="entry name" value="HIV Type 1 Reverse Transcriptase, subunit A, domain 1"/>
    <property type="match status" value="1"/>
</dbReference>
<accession>A0ABQ5DWN6</accession>
<sequence>MFDQRRKARYFTKLDLRSGYYQVRIAEGGEAKTTCVMRCSMCYETMNYWEPPTKVTELRSFLGLVDYYRRFIMGYSAIASPLTDLLKKNQAWIWDEECQAEFESLKKAVMEEPVLRLPDVTMPFELHMNASDFAIGGVLMTDGHPIVFES</sequence>
<feature type="domain" description="Reverse transcriptase/retrotransposon-derived protein RNase H-like" evidence="2">
    <location>
        <begin position="94"/>
        <end position="148"/>
    </location>
</feature>
<comment type="caution">
    <text evidence="3">The sequence shown here is derived from an EMBL/GenBank/DDBJ whole genome shotgun (WGS) entry which is preliminary data.</text>
</comment>
<gene>
    <name evidence="3" type="ORF">Tco_0952346</name>
</gene>